<name>A0A5B7DJR2_PORTR</name>
<organism evidence="1 2">
    <name type="scientific">Portunus trituberculatus</name>
    <name type="common">Swimming crab</name>
    <name type="synonym">Neptunus trituberculatus</name>
    <dbReference type="NCBI Taxonomy" id="210409"/>
    <lineage>
        <taxon>Eukaryota</taxon>
        <taxon>Metazoa</taxon>
        <taxon>Ecdysozoa</taxon>
        <taxon>Arthropoda</taxon>
        <taxon>Crustacea</taxon>
        <taxon>Multicrustacea</taxon>
        <taxon>Malacostraca</taxon>
        <taxon>Eumalacostraca</taxon>
        <taxon>Eucarida</taxon>
        <taxon>Decapoda</taxon>
        <taxon>Pleocyemata</taxon>
        <taxon>Brachyura</taxon>
        <taxon>Eubrachyura</taxon>
        <taxon>Portunoidea</taxon>
        <taxon>Portunidae</taxon>
        <taxon>Portuninae</taxon>
        <taxon>Portunus</taxon>
    </lineage>
</organism>
<accession>A0A5B7DJR2</accession>
<gene>
    <name evidence="1" type="ORF">E2C01_014391</name>
</gene>
<evidence type="ECO:0000313" key="1">
    <source>
        <dbReference type="EMBL" id="MPC21405.1"/>
    </source>
</evidence>
<sequence>MCSAISTLGCWESLVGSPRLFISAFVRQSIFEKSSPIVPDVVVVGKAVVPRISSETPKAKLTYCSRRWETVGTVCLVMGIAMVYHEEIPSHSQLLTSTVEMQRHELLRWSSVGNQSPFDTHGTQN</sequence>
<evidence type="ECO:0000313" key="2">
    <source>
        <dbReference type="Proteomes" id="UP000324222"/>
    </source>
</evidence>
<reference evidence="1 2" key="1">
    <citation type="submission" date="2019-05" db="EMBL/GenBank/DDBJ databases">
        <title>Another draft genome of Portunus trituberculatus and its Hox gene families provides insights of decapod evolution.</title>
        <authorList>
            <person name="Jeong J.-H."/>
            <person name="Song I."/>
            <person name="Kim S."/>
            <person name="Choi T."/>
            <person name="Kim D."/>
            <person name="Ryu S."/>
            <person name="Kim W."/>
        </authorList>
    </citation>
    <scope>NUCLEOTIDE SEQUENCE [LARGE SCALE GENOMIC DNA]</scope>
    <source>
        <tissue evidence="1">Muscle</tissue>
    </source>
</reference>
<keyword evidence="2" id="KW-1185">Reference proteome</keyword>
<protein>
    <submittedName>
        <fullName evidence="1">Uncharacterized protein</fullName>
    </submittedName>
</protein>
<dbReference type="AlphaFoldDB" id="A0A5B7DJR2"/>
<dbReference type="EMBL" id="VSRR010000971">
    <property type="protein sequence ID" value="MPC21405.1"/>
    <property type="molecule type" value="Genomic_DNA"/>
</dbReference>
<proteinExistence type="predicted"/>
<dbReference type="Proteomes" id="UP000324222">
    <property type="component" value="Unassembled WGS sequence"/>
</dbReference>
<comment type="caution">
    <text evidence="1">The sequence shown here is derived from an EMBL/GenBank/DDBJ whole genome shotgun (WGS) entry which is preliminary data.</text>
</comment>